<dbReference type="SUPFAM" id="SSF51182">
    <property type="entry name" value="RmlC-like cupins"/>
    <property type="match status" value="1"/>
</dbReference>
<proteinExistence type="predicted"/>
<dbReference type="PANTHER" id="PTHR21047:SF2">
    <property type="entry name" value="THYMIDINE DIPHOSPHO-4-KETO-RHAMNOSE 3,5-EPIMERASE"/>
    <property type="match status" value="1"/>
</dbReference>
<dbReference type="InterPro" id="IPR011051">
    <property type="entry name" value="RmlC_Cupin_sf"/>
</dbReference>
<dbReference type="InterPro" id="IPR000888">
    <property type="entry name" value="RmlC-like"/>
</dbReference>
<dbReference type="Pfam" id="PF00908">
    <property type="entry name" value="dTDP_sugar_isom"/>
    <property type="match status" value="1"/>
</dbReference>
<dbReference type="GO" id="GO:0005829">
    <property type="term" value="C:cytosol"/>
    <property type="evidence" value="ECO:0007669"/>
    <property type="project" value="TreeGrafter"/>
</dbReference>
<keyword evidence="1" id="KW-0413">Isomerase</keyword>
<evidence type="ECO:0000313" key="1">
    <source>
        <dbReference type="EMBL" id="VAW17589.1"/>
    </source>
</evidence>
<dbReference type="GO" id="GO:0008830">
    <property type="term" value="F:dTDP-4-dehydrorhamnose 3,5-epimerase activity"/>
    <property type="evidence" value="ECO:0007669"/>
    <property type="project" value="UniProtKB-EC"/>
</dbReference>
<dbReference type="InterPro" id="IPR014710">
    <property type="entry name" value="RmlC-like_jellyroll"/>
</dbReference>
<protein>
    <submittedName>
        <fullName evidence="1">dTDP-4-dehydrorhamnose 3,5-epimerase</fullName>
        <ecNumber evidence="1">5.1.3.13</ecNumber>
    </submittedName>
</protein>
<sequence length="169" mass="19517">MIEPTVFNDDRGVFFESYKKNKLEEAVGRPIDFVQDNHSVSKNGVLRGLHFQVGEHEQSKLVRVAKGEVLDVAVDLRKDSDTFGQHYKVRLSDSNKKNLFIPKGMAHGFLALSDEVIFAYKCDNYYHKTSERGIVYNDNTLAIDWEYPLDRLVLSEKDRELPSFKEVYP</sequence>
<reference evidence="1" key="1">
    <citation type="submission" date="2018-06" db="EMBL/GenBank/DDBJ databases">
        <authorList>
            <person name="Zhirakovskaya E."/>
        </authorList>
    </citation>
    <scope>NUCLEOTIDE SEQUENCE</scope>
</reference>
<accession>A0A3B0TZN0</accession>
<dbReference type="EMBL" id="UOEL01000144">
    <property type="protein sequence ID" value="VAW17589.1"/>
    <property type="molecule type" value="Genomic_DNA"/>
</dbReference>
<dbReference type="GO" id="GO:0019305">
    <property type="term" value="P:dTDP-rhamnose biosynthetic process"/>
    <property type="evidence" value="ECO:0007669"/>
    <property type="project" value="TreeGrafter"/>
</dbReference>
<dbReference type="Gene3D" id="2.60.120.10">
    <property type="entry name" value="Jelly Rolls"/>
    <property type="match status" value="1"/>
</dbReference>
<dbReference type="CDD" id="cd00438">
    <property type="entry name" value="cupin_RmlC"/>
    <property type="match status" value="1"/>
</dbReference>
<organism evidence="1">
    <name type="scientific">hydrothermal vent metagenome</name>
    <dbReference type="NCBI Taxonomy" id="652676"/>
    <lineage>
        <taxon>unclassified sequences</taxon>
        <taxon>metagenomes</taxon>
        <taxon>ecological metagenomes</taxon>
    </lineage>
</organism>
<gene>
    <name evidence="1" type="ORF">MNBD_BACTEROID03-1964</name>
</gene>
<dbReference type="GO" id="GO:0000271">
    <property type="term" value="P:polysaccharide biosynthetic process"/>
    <property type="evidence" value="ECO:0007669"/>
    <property type="project" value="TreeGrafter"/>
</dbReference>
<dbReference type="EC" id="5.1.3.13" evidence="1"/>
<dbReference type="PANTHER" id="PTHR21047">
    <property type="entry name" value="DTDP-6-DEOXY-D-GLUCOSE-3,5 EPIMERASE"/>
    <property type="match status" value="1"/>
</dbReference>
<name>A0A3B0TZN0_9ZZZZ</name>
<dbReference type="AlphaFoldDB" id="A0A3B0TZN0"/>
<dbReference type="NCBIfam" id="TIGR01221">
    <property type="entry name" value="rmlC"/>
    <property type="match status" value="1"/>
</dbReference>